<keyword evidence="2 4" id="KW-0732">Signal</keyword>
<dbReference type="PANTHER" id="PTHR36307">
    <property type="entry name" value="FLAGELLA BASAL BODY P-RING FORMATION PROTEIN FLGA"/>
    <property type="match status" value="1"/>
</dbReference>
<evidence type="ECO:0000259" key="5">
    <source>
        <dbReference type="SMART" id="SM00858"/>
    </source>
</evidence>
<dbReference type="InterPro" id="IPR013974">
    <property type="entry name" value="SAF"/>
</dbReference>
<dbReference type="SMART" id="SM00858">
    <property type="entry name" value="SAF"/>
    <property type="match status" value="1"/>
</dbReference>
<keyword evidence="3" id="KW-0574">Periplasm</keyword>
<evidence type="ECO:0000256" key="2">
    <source>
        <dbReference type="ARBA" id="ARBA00022729"/>
    </source>
</evidence>
<dbReference type="InterPro" id="IPR017585">
    <property type="entry name" value="SAF_FlgA"/>
</dbReference>
<dbReference type="Proteomes" id="UP000323917">
    <property type="component" value="Chromosome"/>
</dbReference>
<evidence type="ECO:0000313" key="7">
    <source>
        <dbReference type="Proteomes" id="UP000323917"/>
    </source>
</evidence>
<proteinExistence type="predicted"/>
<organism evidence="6 7">
    <name type="scientific">Bythopirellula goksoeyrii</name>
    <dbReference type="NCBI Taxonomy" id="1400387"/>
    <lineage>
        <taxon>Bacteria</taxon>
        <taxon>Pseudomonadati</taxon>
        <taxon>Planctomycetota</taxon>
        <taxon>Planctomycetia</taxon>
        <taxon>Pirellulales</taxon>
        <taxon>Lacipirellulaceae</taxon>
        <taxon>Bythopirellula</taxon>
    </lineage>
</organism>
<evidence type="ECO:0000256" key="3">
    <source>
        <dbReference type="ARBA" id="ARBA00022764"/>
    </source>
</evidence>
<feature type="signal peptide" evidence="4">
    <location>
        <begin position="1"/>
        <end position="18"/>
    </location>
</feature>
<dbReference type="InterPro" id="IPR039246">
    <property type="entry name" value="Flagellar_FlgA"/>
</dbReference>
<name>A0A5B9QJ28_9BACT</name>
<dbReference type="KEGG" id="bgok:Pr1d_14540"/>
<evidence type="ECO:0000313" key="6">
    <source>
        <dbReference type="EMBL" id="QEG34181.1"/>
    </source>
</evidence>
<feature type="domain" description="SAF" evidence="5">
    <location>
        <begin position="205"/>
        <end position="266"/>
    </location>
</feature>
<dbReference type="RefSeq" id="WP_148072863.1">
    <property type="nucleotide sequence ID" value="NZ_CP042913.1"/>
</dbReference>
<keyword evidence="6" id="KW-0282">Flagellum</keyword>
<dbReference type="OrthoDB" id="247482at2"/>
<evidence type="ECO:0000256" key="4">
    <source>
        <dbReference type="SAM" id="SignalP"/>
    </source>
</evidence>
<dbReference type="Gene3D" id="3.90.1210.10">
    <property type="entry name" value="Antifreeze-like/N-acetylneuraminic acid synthase C-terminal domain"/>
    <property type="match status" value="1"/>
</dbReference>
<dbReference type="Gene3D" id="2.30.30.760">
    <property type="match status" value="1"/>
</dbReference>
<keyword evidence="7" id="KW-1185">Reference proteome</keyword>
<keyword evidence="6" id="KW-0966">Cell projection</keyword>
<dbReference type="Pfam" id="PF13144">
    <property type="entry name" value="ChapFlgA"/>
    <property type="match status" value="1"/>
</dbReference>
<sequence length="348" mass="37034" precursor="true">MKLTIALISLPLILSPIAADSLGANVLLHERASYSGAVVYLGDIADISSATPSEVHDLATTPLLPAPSQGTKDYLRDNQIRELLISRGVEVSDLSITGAKVVEISQSVVKEAPVPVEPIVVLDAQEIEETVLAAIKHYLTSATGHQEWELELSLTDATLNRLAKLGPELIADAGLSPWTGSQRFQISGRGTAPAVLVSATVDRFQETVVATRKIQAGDLIGIADVEIRLQGGNLPATAISSLEQVLGKEAIRAINPETILQNGQLRAPLQVQRGETVEVFARTGGITVKTFAVVKQDGSLGDLVQVETLDRKEKFAARVSGWKQLDVLPTGVSAADVATLHSSTRELR</sequence>
<dbReference type="GO" id="GO:0042597">
    <property type="term" value="C:periplasmic space"/>
    <property type="evidence" value="ECO:0007669"/>
    <property type="project" value="UniProtKB-SubCell"/>
</dbReference>
<feature type="chain" id="PRO_5023101158" evidence="4">
    <location>
        <begin position="19"/>
        <end position="348"/>
    </location>
</feature>
<dbReference type="PANTHER" id="PTHR36307:SF1">
    <property type="entry name" value="FLAGELLA BASAL BODY P-RING FORMATION PROTEIN FLGA"/>
    <property type="match status" value="1"/>
</dbReference>
<evidence type="ECO:0000256" key="1">
    <source>
        <dbReference type="ARBA" id="ARBA00004418"/>
    </source>
</evidence>
<dbReference type="AlphaFoldDB" id="A0A5B9QJ28"/>
<dbReference type="EMBL" id="CP042913">
    <property type="protein sequence ID" value="QEG34181.1"/>
    <property type="molecule type" value="Genomic_DNA"/>
</dbReference>
<keyword evidence="6" id="KW-0969">Cilium</keyword>
<dbReference type="CDD" id="cd11614">
    <property type="entry name" value="SAF_CpaB_FlgA_like"/>
    <property type="match status" value="1"/>
</dbReference>
<gene>
    <name evidence="6" type="ORF">Pr1d_14540</name>
</gene>
<reference evidence="6 7" key="1">
    <citation type="submission" date="2019-08" db="EMBL/GenBank/DDBJ databases">
        <title>Deep-cultivation of Planctomycetes and their phenomic and genomic characterization uncovers novel biology.</title>
        <authorList>
            <person name="Wiegand S."/>
            <person name="Jogler M."/>
            <person name="Boedeker C."/>
            <person name="Pinto D."/>
            <person name="Vollmers J."/>
            <person name="Rivas-Marin E."/>
            <person name="Kohn T."/>
            <person name="Peeters S.H."/>
            <person name="Heuer A."/>
            <person name="Rast P."/>
            <person name="Oberbeckmann S."/>
            <person name="Bunk B."/>
            <person name="Jeske O."/>
            <person name="Meyerdierks A."/>
            <person name="Storesund J.E."/>
            <person name="Kallscheuer N."/>
            <person name="Luecker S."/>
            <person name="Lage O.M."/>
            <person name="Pohl T."/>
            <person name="Merkel B.J."/>
            <person name="Hornburger P."/>
            <person name="Mueller R.-W."/>
            <person name="Bruemmer F."/>
            <person name="Labrenz M."/>
            <person name="Spormann A.M."/>
            <person name="Op den Camp H."/>
            <person name="Overmann J."/>
            <person name="Amann R."/>
            <person name="Jetten M.S.M."/>
            <person name="Mascher T."/>
            <person name="Medema M.H."/>
            <person name="Devos D.P."/>
            <person name="Kaster A.-K."/>
            <person name="Ovreas L."/>
            <person name="Rohde M."/>
            <person name="Galperin M.Y."/>
            <person name="Jogler C."/>
        </authorList>
    </citation>
    <scope>NUCLEOTIDE SEQUENCE [LARGE SCALE GENOMIC DNA]</scope>
    <source>
        <strain evidence="6 7">Pr1d</strain>
    </source>
</reference>
<comment type="subcellular location">
    <subcellularLocation>
        <location evidence="1">Periplasm</location>
    </subcellularLocation>
</comment>
<protein>
    <submittedName>
        <fullName evidence="6">Flagellar basal body P-ring biosynthesis protein FlgA</fullName>
    </submittedName>
</protein>
<dbReference type="NCBIfam" id="TIGR03170">
    <property type="entry name" value="flgA_cterm"/>
    <property type="match status" value="1"/>
</dbReference>
<dbReference type="GO" id="GO:0044780">
    <property type="term" value="P:bacterial-type flagellum assembly"/>
    <property type="evidence" value="ECO:0007669"/>
    <property type="project" value="InterPro"/>
</dbReference>
<accession>A0A5B9QJ28</accession>